<protein>
    <recommendedName>
        <fullName evidence="7">Major facilitator superfamily (MFS) profile domain-containing protein</fullName>
    </recommendedName>
</protein>
<sequence length="453" mass="47767">MSSANEKHQSPASFRASTAYILICCCVASFSDVFTYAVLPPVIPFALAEKAGTPQDQVQQWVAILPAVTAGATVLASPFAGWLGDHSSRRKPLFVAAIFFQWVGIALITCGLHIALWIVGLAMFGVASAVVWATSLALIIDQVPREKLAQSLGFTGMSLSLGIFLGPVLGGLIYEHAGHYAVWGVVFGVSVVDLLLRLCLVETSKTVATGQTSFPTHSFAAFKLFRSPRMVCALVGAFAQATILTSFDASLTIHVAKVFGWKSTAAGLLYLAFCFPSFASPLIGMVADRLGAKLVLFAAFLLSTPVLASLQFVQKNDMSDKVLLVVLLLLLGSLLGSTISVFSAEVSHVVSEMADETPGIWGARGAYAQAEAFWWASYTLGLAVGPLWGGFVQDAAGWSVLSISLAFLSLVASFPVIAFVGGPLSFGTRKAKTKHASLDNGSVSSTSVQSIDV</sequence>
<feature type="transmembrane region" description="Helical" evidence="6">
    <location>
        <begin position="59"/>
        <end position="81"/>
    </location>
</feature>
<evidence type="ECO:0000256" key="1">
    <source>
        <dbReference type="ARBA" id="ARBA00004141"/>
    </source>
</evidence>
<evidence type="ECO:0000256" key="3">
    <source>
        <dbReference type="ARBA" id="ARBA00022692"/>
    </source>
</evidence>
<feature type="transmembrane region" description="Helical" evidence="6">
    <location>
        <begin position="231"/>
        <end position="256"/>
    </location>
</feature>
<feature type="transmembrane region" description="Helical" evidence="6">
    <location>
        <begin position="403"/>
        <end position="426"/>
    </location>
</feature>
<evidence type="ECO:0000256" key="5">
    <source>
        <dbReference type="ARBA" id="ARBA00023136"/>
    </source>
</evidence>
<keyword evidence="5 6" id="KW-0472">Membrane</keyword>
<dbReference type="PRINTS" id="PR01036">
    <property type="entry name" value="TCRTETB"/>
</dbReference>
<feature type="transmembrane region" description="Helical" evidence="6">
    <location>
        <begin position="93"/>
        <end position="115"/>
    </location>
</feature>
<feature type="transmembrane region" description="Helical" evidence="6">
    <location>
        <begin position="268"/>
        <end position="287"/>
    </location>
</feature>
<dbReference type="PANTHER" id="PTHR23506:SF23">
    <property type="entry name" value="GH10249P"/>
    <property type="match status" value="1"/>
</dbReference>
<evidence type="ECO:0000259" key="7">
    <source>
        <dbReference type="PROSITE" id="PS50850"/>
    </source>
</evidence>
<dbReference type="InterPro" id="IPR020846">
    <property type="entry name" value="MFS_dom"/>
</dbReference>
<gene>
    <name evidence="8" type="ORF">CERZMDRAFT_51799</name>
</gene>
<reference evidence="8" key="1">
    <citation type="journal article" date="2020" name="Stud. Mycol.">
        <title>101 Dothideomycetes genomes: a test case for predicting lifestyles and emergence of pathogens.</title>
        <authorList>
            <person name="Haridas S."/>
            <person name="Albert R."/>
            <person name="Binder M."/>
            <person name="Bloem J."/>
            <person name="Labutti K."/>
            <person name="Salamov A."/>
            <person name="Andreopoulos B."/>
            <person name="Baker S."/>
            <person name="Barry K."/>
            <person name="Bills G."/>
            <person name="Bluhm B."/>
            <person name="Cannon C."/>
            <person name="Castanera R."/>
            <person name="Culley D."/>
            <person name="Daum C."/>
            <person name="Ezra D."/>
            <person name="Gonzalez J."/>
            <person name="Henrissat B."/>
            <person name="Kuo A."/>
            <person name="Liang C."/>
            <person name="Lipzen A."/>
            <person name="Lutzoni F."/>
            <person name="Magnuson J."/>
            <person name="Mondo S."/>
            <person name="Nolan M."/>
            <person name="Ohm R."/>
            <person name="Pangilinan J."/>
            <person name="Park H.-J."/>
            <person name="Ramirez L."/>
            <person name="Alfaro M."/>
            <person name="Sun H."/>
            <person name="Tritt A."/>
            <person name="Yoshinaga Y."/>
            <person name="Zwiers L.-H."/>
            <person name="Turgeon B."/>
            <person name="Goodwin S."/>
            <person name="Spatafora J."/>
            <person name="Crous P."/>
            <person name="Grigoriev I."/>
        </authorList>
    </citation>
    <scope>NUCLEOTIDE SEQUENCE</scope>
    <source>
        <strain evidence="8">SCOH1-5</strain>
    </source>
</reference>
<keyword evidence="4 6" id="KW-1133">Transmembrane helix</keyword>
<dbReference type="GO" id="GO:0016020">
    <property type="term" value="C:membrane"/>
    <property type="evidence" value="ECO:0007669"/>
    <property type="project" value="UniProtKB-SubCell"/>
</dbReference>
<keyword evidence="2" id="KW-0813">Transport</keyword>
<feature type="transmembrane region" description="Helical" evidence="6">
    <location>
        <begin position="180"/>
        <end position="200"/>
    </location>
</feature>
<feature type="transmembrane region" description="Helical" evidence="6">
    <location>
        <begin position="372"/>
        <end position="391"/>
    </location>
</feature>
<evidence type="ECO:0000256" key="2">
    <source>
        <dbReference type="ARBA" id="ARBA00022448"/>
    </source>
</evidence>
<proteinExistence type="predicted"/>
<dbReference type="Pfam" id="PF07690">
    <property type="entry name" value="MFS_1"/>
    <property type="match status" value="1"/>
</dbReference>
<dbReference type="PROSITE" id="PS50850">
    <property type="entry name" value="MFS"/>
    <property type="match status" value="1"/>
</dbReference>
<evidence type="ECO:0000256" key="6">
    <source>
        <dbReference type="SAM" id="Phobius"/>
    </source>
</evidence>
<evidence type="ECO:0000313" key="9">
    <source>
        <dbReference type="Proteomes" id="UP000799539"/>
    </source>
</evidence>
<dbReference type="OrthoDB" id="5086884at2759"/>
<dbReference type="InterPro" id="IPR050930">
    <property type="entry name" value="MFS_Vesicular_Transporter"/>
</dbReference>
<dbReference type="CDD" id="cd17325">
    <property type="entry name" value="MFS_MdtG_SLC18_like"/>
    <property type="match status" value="1"/>
</dbReference>
<dbReference type="Gene3D" id="1.20.1250.20">
    <property type="entry name" value="MFS general substrate transporter like domains"/>
    <property type="match status" value="2"/>
</dbReference>
<dbReference type="InterPro" id="IPR036259">
    <property type="entry name" value="MFS_trans_sf"/>
</dbReference>
<feature type="transmembrane region" description="Helical" evidence="6">
    <location>
        <begin position="324"/>
        <end position="344"/>
    </location>
</feature>
<dbReference type="SUPFAM" id="SSF103473">
    <property type="entry name" value="MFS general substrate transporter"/>
    <property type="match status" value="1"/>
</dbReference>
<keyword evidence="9" id="KW-1185">Reference proteome</keyword>
<feature type="transmembrane region" description="Helical" evidence="6">
    <location>
        <begin position="152"/>
        <end position="174"/>
    </location>
</feature>
<evidence type="ECO:0000256" key="4">
    <source>
        <dbReference type="ARBA" id="ARBA00022989"/>
    </source>
</evidence>
<organism evidence="8 9">
    <name type="scientific">Cercospora zeae-maydis SCOH1-5</name>
    <dbReference type="NCBI Taxonomy" id="717836"/>
    <lineage>
        <taxon>Eukaryota</taxon>
        <taxon>Fungi</taxon>
        <taxon>Dikarya</taxon>
        <taxon>Ascomycota</taxon>
        <taxon>Pezizomycotina</taxon>
        <taxon>Dothideomycetes</taxon>
        <taxon>Dothideomycetidae</taxon>
        <taxon>Mycosphaerellales</taxon>
        <taxon>Mycosphaerellaceae</taxon>
        <taxon>Cercospora</taxon>
    </lineage>
</organism>
<dbReference type="Proteomes" id="UP000799539">
    <property type="component" value="Unassembled WGS sequence"/>
</dbReference>
<name>A0A6A6F3B9_9PEZI</name>
<feature type="domain" description="Major facilitator superfamily (MFS) profile" evidence="7">
    <location>
        <begin position="21"/>
        <end position="424"/>
    </location>
</feature>
<feature type="transmembrane region" description="Helical" evidence="6">
    <location>
        <begin position="121"/>
        <end position="140"/>
    </location>
</feature>
<dbReference type="PANTHER" id="PTHR23506">
    <property type="entry name" value="GH10249P"/>
    <property type="match status" value="1"/>
</dbReference>
<evidence type="ECO:0000313" key="8">
    <source>
        <dbReference type="EMBL" id="KAF2207031.1"/>
    </source>
</evidence>
<comment type="subcellular location">
    <subcellularLocation>
        <location evidence="1">Membrane</location>
        <topology evidence="1">Multi-pass membrane protein</topology>
    </subcellularLocation>
</comment>
<keyword evidence="3 6" id="KW-0812">Transmembrane</keyword>
<accession>A0A6A6F3B9</accession>
<dbReference type="GO" id="GO:0022857">
    <property type="term" value="F:transmembrane transporter activity"/>
    <property type="evidence" value="ECO:0007669"/>
    <property type="project" value="InterPro"/>
</dbReference>
<dbReference type="InterPro" id="IPR011701">
    <property type="entry name" value="MFS"/>
</dbReference>
<feature type="transmembrane region" description="Helical" evidence="6">
    <location>
        <begin position="20"/>
        <end position="39"/>
    </location>
</feature>
<feature type="transmembrane region" description="Helical" evidence="6">
    <location>
        <begin position="294"/>
        <end position="312"/>
    </location>
</feature>
<dbReference type="EMBL" id="ML992707">
    <property type="protein sequence ID" value="KAF2207031.1"/>
    <property type="molecule type" value="Genomic_DNA"/>
</dbReference>
<dbReference type="AlphaFoldDB" id="A0A6A6F3B9"/>